<dbReference type="InterPro" id="IPR051128">
    <property type="entry name" value="EgtD_Methyltrsf_superfamily"/>
</dbReference>
<comment type="caution">
    <text evidence="4">The sequence shown here is derived from an EMBL/GenBank/DDBJ whole genome shotgun (WGS) entry which is preliminary data.</text>
</comment>
<dbReference type="EC" id="2.1.1.44" evidence="4"/>
<dbReference type="PANTHER" id="PTHR43397">
    <property type="entry name" value="ERGOTHIONEINE BIOSYNTHESIS PROTEIN 1"/>
    <property type="match status" value="1"/>
</dbReference>
<dbReference type="PIRSF" id="PIRSF018005">
    <property type="entry name" value="UCP018005"/>
    <property type="match status" value="1"/>
</dbReference>
<evidence type="ECO:0000313" key="4">
    <source>
        <dbReference type="EMBL" id="TYS69284.1"/>
    </source>
</evidence>
<evidence type="ECO:0000256" key="2">
    <source>
        <dbReference type="ARBA" id="ARBA00022679"/>
    </source>
</evidence>
<dbReference type="RefSeq" id="WP_148980149.1">
    <property type="nucleotide sequence ID" value="NZ_JBNILM010000008.1"/>
</dbReference>
<keyword evidence="2 4" id="KW-0808">Transferase</keyword>
<dbReference type="InterPro" id="IPR017804">
    <property type="entry name" value="MeTrfase_EgtD-like"/>
</dbReference>
<dbReference type="InterPro" id="IPR029063">
    <property type="entry name" value="SAM-dependent_MTases_sf"/>
</dbReference>
<proteinExistence type="predicted"/>
<organism evidence="4 5">
    <name type="scientific">Sutcliffiella horikoshii</name>
    <dbReference type="NCBI Taxonomy" id="79883"/>
    <lineage>
        <taxon>Bacteria</taxon>
        <taxon>Bacillati</taxon>
        <taxon>Bacillota</taxon>
        <taxon>Bacilli</taxon>
        <taxon>Bacillales</taxon>
        <taxon>Bacillaceae</taxon>
        <taxon>Sutcliffiella</taxon>
    </lineage>
</organism>
<dbReference type="PANTHER" id="PTHR43397:SF1">
    <property type="entry name" value="ERGOTHIONEINE BIOSYNTHESIS PROTEIN 1"/>
    <property type="match status" value="1"/>
</dbReference>
<evidence type="ECO:0000259" key="3">
    <source>
        <dbReference type="Pfam" id="PF10017"/>
    </source>
</evidence>
<dbReference type="InterPro" id="IPR035094">
    <property type="entry name" value="EgtD"/>
</dbReference>
<evidence type="ECO:0000256" key="1">
    <source>
        <dbReference type="ARBA" id="ARBA00022603"/>
    </source>
</evidence>
<sequence>MRLLENNIQSYDFYIDKENMRDEIVKGLSAPVKTISSKFLYDHRGSELFEMITELEEYYPTRTEMKIFNEKIQEITMAVGDVHTLIEYGSGSSNKIKALLHNFTSLKEYVPIDISREYLFQSSLELAMLFPHIMIKAVCGDYTAPLTLPLEANGKKVIFFPGSTIGNFEQVEVRNFLMKSAKLLDDGDGFLIGVDTKKDTVTLERAYDDAKGITAAFNLNLLTRMNRELGANFNEDQFEHLAYYNEEKGRIEMHLESQRNQTVKIGENEFFFQEGETIHTENSYKYSIGQFHTMALECGFKPRKVWTDAEEKFSVHYLEK</sequence>
<accession>A0A5D4T563</accession>
<gene>
    <name evidence="4" type="primary">egtD</name>
    <name evidence="4" type="ORF">FZC75_17165</name>
</gene>
<dbReference type="GO" id="GO:0032259">
    <property type="term" value="P:methylation"/>
    <property type="evidence" value="ECO:0007669"/>
    <property type="project" value="UniProtKB-KW"/>
</dbReference>
<dbReference type="InterPro" id="IPR019257">
    <property type="entry name" value="MeTrfase_dom"/>
</dbReference>
<feature type="domain" description="Histidine-specific methyltransferase SAM-dependent" evidence="3">
    <location>
        <begin position="20"/>
        <end position="319"/>
    </location>
</feature>
<dbReference type="OrthoDB" id="5289726at2"/>
<dbReference type="Gene3D" id="3.40.50.150">
    <property type="entry name" value="Vaccinia Virus protein VP39"/>
    <property type="match status" value="1"/>
</dbReference>
<dbReference type="AlphaFoldDB" id="A0A5D4T563"/>
<keyword evidence="1 4" id="KW-0489">Methyltransferase</keyword>
<dbReference type="GO" id="GO:0052706">
    <property type="term" value="F:L-histidine N(alpha)-methyltransferase activity"/>
    <property type="evidence" value="ECO:0007669"/>
    <property type="project" value="UniProtKB-EC"/>
</dbReference>
<dbReference type="EMBL" id="VTET01000009">
    <property type="protein sequence ID" value="TYS69284.1"/>
    <property type="molecule type" value="Genomic_DNA"/>
</dbReference>
<reference evidence="4 5" key="1">
    <citation type="submission" date="2019-08" db="EMBL/GenBank/DDBJ databases">
        <title>Bacillus genomes from the desert of Cuatro Cienegas, Coahuila.</title>
        <authorList>
            <person name="Olmedo-Alvarez G."/>
        </authorList>
    </citation>
    <scope>NUCLEOTIDE SEQUENCE [LARGE SCALE GENOMIC DNA]</scope>
    <source>
        <strain evidence="4 5">CH98b_3T</strain>
    </source>
</reference>
<dbReference type="Proteomes" id="UP000324517">
    <property type="component" value="Unassembled WGS sequence"/>
</dbReference>
<dbReference type="Pfam" id="PF10017">
    <property type="entry name" value="Methyltransf_33"/>
    <property type="match status" value="1"/>
</dbReference>
<dbReference type="NCBIfam" id="TIGR03438">
    <property type="entry name" value="egtD_ergothio"/>
    <property type="match status" value="1"/>
</dbReference>
<name>A0A5D4T563_9BACI</name>
<protein>
    <submittedName>
        <fullName evidence="4">L-histidine N(Alpha)-methyltransferase</fullName>
        <ecNumber evidence="4">2.1.1.44</ecNumber>
    </submittedName>
</protein>
<evidence type="ECO:0000313" key="5">
    <source>
        <dbReference type="Proteomes" id="UP000324517"/>
    </source>
</evidence>